<comment type="caution">
    <text evidence="4">The sequence shown here is derived from an EMBL/GenBank/DDBJ whole genome shotgun (WGS) entry which is preliminary data.</text>
</comment>
<organism evidence="4 5">
    <name type="scientific">Erwinia mallotivora</name>
    <dbReference type="NCBI Taxonomy" id="69222"/>
    <lineage>
        <taxon>Bacteria</taxon>
        <taxon>Pseudomonadati</taxon>
        <taxon>Pseudomonadota</taxon>
        <taxon>Gammaproteobacteria</taxon>
        <taxon>Enterobacterales</taxon>
        <taxon>Erwiniaceae</taxon>
        <taxon>Erwinia</taxon>
    </lineage>
</organism>
<sequence length="775" mass="87025">MGFWIFVIALAVIWLLFSKKKKSPPPKVNSKIITKINHSSQHKYPNKPANSVTNMHSQASDDDELATFSFVNGQAVEYSTSRQPLRESAARRNTTPARWVKPGESITIQNVVINHGHFYFGGRLKTHSSGEYGYLYNDGSDASLVNDAFPIEPGSRHYYDESLGYWPSFATLSPRCRGAYLDWLASDRSDASCPVGYVFIYFYGLERRVLADGTQEAISDDEFKALFEEISRLRTVFQASGSFRHYATQLLEMMIILRPKLLSIHIENEYFSSRSSLLFRLNLATVVDKGQPVYADLALAWIHYFPDYTLRTPARRCHSEFSALFKQRYTQKYGDGIVVKPNKTRLYLSYTPASGTLRELQVKKQMDLPDPSVLKAPVQKLIPVAEPCINALDAYSRYLGKKDASASDVAAIMLLPDEILTEDAERLFAEFKHWADEKISKHSGLTTVADFWARLGMPVPDKVNKKEAELMQNFARRAGYGIAPDMRYHLVRPEPEGHVVLFPEGHAEFYVPSAEFTSVSVALRLGAMIAQMDKRVDVAERAALERTINHNDALSPTEKRSLHAYLTWRLNTPANQAGLKGKIEQLSDKDKSTIGNVIINVACADGKIDPAEIKQLEKIYVSLGLDSSTVTSDIHRLSTAETTPTATLQTPSATSGAFSLDERILARHESDTTDVRQLLNTIFTEDEPADESPAEILPHAGAGLDEAHHQLYQRLLEKERWARNEVAELCQQFNLMLSGAIEAINDWSFEQVDAPVLDDDDDIYVDLEIAQELKG</sequence>
<name>A0A014N469_9GAMM</name>
<evidence type="ECO:0000313" key="5">
    <source>
        <dbReference type="Proteomes" id="UP000019918"/>
    </source>
</evidence>
<evidence type="ECO:0000259" key="2">
    <source>
        <dbReference type="Pfam" id="PF13208"/>
    </source>
</evidence>
<dbReference type="PATRIC" id="fig|69222.5.peg.3815"/>
<proteinExistence type="predicted"/>
<protein>
    <submittedName>
        <fullName evidence="4">ATPase</fullName>
    </submittedName>
</protein>
<accession>A0A014N469</accession>
<dbReference type="InterPro" id="IPR028932">
    <property type="entry name" value="TerB-C"/>
</dbReference>
<feature type="domain" description="Co-chaperone DjlA N-terminal" evidence="1">
    <location>
        <begin position="524"/>
        <end position="629"/>
    </location>
</feature>
<dbReference type="SUPFAM" id="SSF158682">
    <property type="entry name" value="TerB-like"/>
    <property type="match status" value="1"/>
</dbReference>
<dbReference type="CDD" id="cd07176">
    <property type="entry name" value="terB"/>
    <property type="match status" value="1"/>
</dbReference>
<feature type="domain" description="TerB N-terminal" evidence="2">
    <location>
        <begin position="102"/>
        <end position="314"/>
    </location>
</feature>
<dbReference type="Pfam" id="PF15615">
    <property type="entry name" value="TerB_C"/>
    <property type="match status" value="1"/>
</dbReference>
<dbReference type="Pfam" id="PF13208">
    <property type="entry name" value="TerB_N"/>
    <property type="match status" value="1"/>
</dbReference>
<dbReference type="Pfam" id="PF05099">
    <property type="entry name" value="TerB"/>
    <property type="match status" value="1"/>
</dbReference>
<dbReference type="InterPro" id="IPR025266">
    <property type="entry name" value="TerB_N"/>
</dbReference>
<dbReference type="InterPro" id="IPR029024">
    <property type="entry name" value="TerB-like"/>
</dbReference>
<dbReference type="STRING" id="69222.BG55_18700"/>
<dbReference type="RefSeq" id="WP_034940176.1">
    <property type="nucleotide sequence ID" value="NZ_JFHN01000065.1"/>
</dbReference>
<dbReference type="Proteomes" id="UP000019918">
    <property type="component" value="Unassembled WGS sequence"/>
</dbReference>
<dbReference type="AlphaFoldDB" id="A0A014N469"/>
<evidence type="ECO:0000259" key="1">
    <source>
        <dbReference type="Pfam" id="PF05099"/>
    </source>
</evidence>
<dbReference type="EMBL" id="JFHN01000065">
    <property type="protein sequence ID" value="EXU74183.1"/>
    <property type="molecule type" value="Genomic_DNA"/>
</dbReference>
<gene>
    <name evidence="4" type="ORF">BG55_18700</name>
</gene>
<keyword evidence="5" id="KW-1185">Reference proteome</keyword>
<evidence type="ECO:0000313" key="4">
    <source>
        <dbReference type="EMBL" id="EXU74183.1"/>
    </source>
</evidence>
<dbReference type="Gene3D" id="1.10.3680.10">
    <property type="entry name" value="TerB-like"/>
    <property type="match status" value="1"/>
</dbReference>
<evidence type="ECO:0000259" key="3">
    <source>
        <dbReference type="Pfam" id="PF15615"/>
    </source>
</evidence>
<feature type="domain" description="TerB-C" evidence="3">
    <location>
        <begin position="649"/>
        <end position="774"/>
    </location>
</feature>
<dbReference type="OrthoDB" id="227636at2"/>
<dbReference type="InterPro" id="IPR007791">
    <property type="entry name" value="DjlA_N"/>
</dbReference>
<reference evidence="4 5" key="1">
    <citation type="submission" date="2014-02" db="EMBL/GenBank/DDBJ databases">
        <title>Draft genome of Erwinia mallotivora strain BT-MARDI, a papaya dieback pathogen.</title>
        <authorList>
            <person name="Redzuan R."/>
            <person name="Abu Bakar N."/>
            <person name="Badrun R."/>
            <person name="Mohd Raih M.F."/>
            <person name="Rozano L."/>
            <person name="Mat Amin N."/>
        </authorList>
    </citation>
    <scope>NUCLEOTIDE SEQUENCE [LARGE SCALE GENOMIC DNA]</scope>
    <source>
        <strain evidence="4 5">BT-MARDI</strain>
    </source>
</reference>